<evidence type="ECO:0000259" key="5">
    <source>
        <dbReference type="Pfam" id="PF01168"/>
    </source>
</evidence>
<dbReference type="GO" id="GO:0030170">
    <property type="term" value="F:pyridoxal phosphate binding"/>
    <property type="evidence" value="ECO:0007669"/>
    <property type="project" value="UniProtKB-UniRule"/>
</dbReference>
<evidence type="ECO:0000313" key="7">
    <source>
        <dbReference type="Proteomes" id="UP000281975"/>
    </source>
</evidence>
<keyword evidence="1 2" id="KW-0663">Pyridoxal phosphate</keyword>
<comment type="similarity">
    <text evidence="2 4">Belongs to the pyridoxal phosphate-binding protein YggS/PROSC family.</text>
</comment>
<evidence type="ECO:0000256" key="1">
    <source>
        <dbReference type="ARBA" id="ARBA00022898"/>
    </source>
</evidence>
<dbReference type="EMBL" id="RBIN01000011">
    <property type="protein sequence ID" value="RKQ95822.1"/>
    <property type="molecule type" value="Genomic_DNA"/>
</dbReference>
<evidence type="ECO:0000256" key="4">
    <source>
        <dbReference type="RuleBase" id="RU004514"/>
    </source>
</evidence>
<reference evidence="6 7" key="1">
    <citation type="submission" date="2018-10" db="EMBL/GenBank/DDBJ databases">
        <title>Genomic Encyclopedia of Type Strains, Phase IV (KMG-IV): sequencing the most valuable type-strain genomes for metagenomic binning, comparative biology and taxonomic classification.</title>
        <authorList>
            <person name="Goeker M."/>
        </authorList>
    </citation>
    <scope>NUCLEOTIDE SEQUENCE [LARGE SCALE GENOMIC DNA]</scope>
    <source>
        <strain evidence="6 7">DSM 23229</strain>
    </source>
</reference>
<feature type="modified residue" description="N6-(pyridoxal phosphate)lysine" evidence="2 3">
    <location>
        <position position="48"/>
    </location>
</feature>
<dbReference type="InterPro" id="IPR001608">
    <property type="entry name" value="Ala_racemase_N"/>
</dbReference>
<dbReference type="Gene3D" id="3.20.20.10">
    <property type="entry name" value="Alanine racemase"/>
    <property type="match status" value="1"/>
</dbReference>
<evidence type="ECO:0000256" key="3">
    <source>
        <dbReference type="PIRSR" id="PIRSR004848-1"/>
    </source>
</evidence>
<dbReference type="NCBIfam" id="TIGR00044">
    <property type="entry name" value="YggS family pyridoxal phosphate-dependent enzyme"/>
    <property type="match status" value="1"/>
</dbReference>
<dbReference type="Proteomes" id="UP000281975">
    <property type="component" value="Unassembled WGS sequence"/>
</dbReference>
<keyword evidence="7" id="KW-1185">Reference proteome</keyword>
<protein>
    <recommendedName>
        <fullName evidence="2">Pyridoxal phosphate homeostasis protein</fullName>
        <shortName evidence="2">PLP homeostasis protein</shortName>
    </recommendedName>
</protein>
<dbReference type="HAMAP" id="MF_02087">
    <property type="entry name" value="PLP_homeostasis"/>
    <property type="match status" value="1"/>
</dbReference>
<dbReference type="OrthoDB" id="9804072at2"/>
<organism evidence="6 7">
    <name type="scientific">Kushneria sinocarnis</name>
    <dbReference type="NCBI Taxonomy" id="595502"/>
    <lineage>
        <taxon>Bacteria</taxon>
        <taxon>Pseudomonadati</taxon>
        <taxon>Pseudomonadota</taxon>
        <taxon>Gammaproteobacteria</taxon>
        <taxon>Oceanospirillales</taxon>
        <taxon>Halomonadaceae</taxon>
        <taxon>Kushneria</taxon>
    </lineage>
</organism>
<evidence type="ECO:0000256" key="2">
    <source>
        <dbReference type="HAMAP-Rule" id="MF_02087"/>
    </source>
</evidence>
<dbReference type="SUPFAM" id="SSF51419">
    <property type="entry name" value="PLP-binding barrel"/>
    <property type="match status" value="1"/>
</dbReference>
<dbReference type="PANTHER" id="PTHR10146">
    <property type="entry name" value="PROLINE SYNTHETASE CO-TRANSCRIBED BACTERIAL HOMOLOG PROTEIN"/>
    <property type="match status" value="1"/>
</dbReference>
<dbReference type="InterPro" id="IPR029066">
    <property type="entry name" value="PLP-binding_barrel"/>
</dbReference>
<proteinExistence type="inferred from homology"/>
<sequence length="243" mass="26462">MTEHANRPSAGTTSTIEEHIVRVRRRLEQALAAAGRAPDAARLLAVSKTQPAAALRAAHEAGQCAFGENYLQEALEKQQALADLDPEWHFIGGIQSNKTREIAEHFDWAHTVDREKIARRLNDQRPASRAPLNICLQVNVDRETGKAGTDFEALPALAESVLTLPGLSLRGLMAIPAASEDRDTQRRAFQRLAEALTRLQERFPEAPLDTLSMGMSADLEAAVLEGATLVRIGSAIFGPRTTS</sequence>
<dbReference type="CDD" id="cd06824">
    <property type="entry name" value="PLPDE_III_Yggs_like"/>
    <property type="match status" value="1"/>
</dbReference>
<dbReference type="PIRSF" id="PIRSF004848">
    <property type="entry name" value="YBL036c_PLPDEIII"/>
    <property type="match status" value="1"/>
</dbReference>
<dbReference type="InterPro" id="IPR011078">
    <property type="entry name" value="PyrdxlP_homeostasis"/>
</dbReference>
<dbReference type="AlphaFoldDB" id="A0A420WSW6"/>
<comment type="caution">
    <text evidence="6">The sequence shown here is derived from an EMBL/GenBank/DDBJ whole genome shotgun (WGS) entry which is preliminary data.</text>
</comment>
<feature type="domain" description="Alanine racemase N-terminal" evidence="5">
    <location>
        <begin position="34"/>
        <end position="239"/>
    </location>
</feature>
<evidence type="ECO:0000313" key="6">
    <source>
        <dbReference type="EMBL" id="RKQ95822.1"/>
    </source>
</evidence>
<dbReference type="Pfam" id="PF01168">
    <property type="entry name" value="Ala_racemase_N"/>
    <property type="match status" value="1"/>
</dbReference>
<comment type="function">
    <text evidence="2">Pyridoxal 5'-phosphate (PLP)-binding protein, which is involved in PLP homeostasis.</text>
</comment>
<comment type="cofactor">
    <cofactor evidence="3">
        <name>pyridoxal 5'-phosphate</name>
        <dbReference type="ChEBI" id="CHEBI:597326"/>
    </cofactor>
</comment>
<gene>
    <name evidence="6" type="ORF">C7446_3205</name>
</gene>
<dbReference type="RefSeq" id="WP_121174076.1">
    <property type="nucleotide sequence ID" value="NZ_RBIN01000011.1"/>
</dbReference>
<dbReference type="PANTHER" id="PTHR10146:SF14">
    <property type="entry name" value="PYRIDOXAL PHOSPHATE HOMEOSTASIS PROTEIN"/>
    <property type="match status" value="1"/>
</dbReference>
<dbReference type="PROSITE" id="PS01211">
    <property type="entry name" value="UPF0001"/>
    <property type="match status" value="1"/>
</dbReference>
<name>A0A420WSW6_9GAMM</name>
<accession>A0A420WSW6</accession>